<dbReference type="AlphaFoldDB" id="A0A1S4D4L7"/>
<sequence>MTGNNSSTSTANSTPSLVYGHNSIVQPSQLISFNPASQISLKLAGSTNYSTWQAQVKTLLFGYDLLGFIDGSSSCPAEYYTENDKQLINPNFKLWLRQDSLVRNAIMASVEHSIAPMIAQASTVKHAWEILQTTFANRSQSRIFGLRDILSNLRKESRIVAEYMKEIKSVADDLASSGSPLTNEELVIKILSGLGSEFKEISAAIRAT</sequence>
<dbReference type="PANTHER" id="PTHR47481:SF21">
    <property type="entry name" value="BASIC-LEUCINE ZIPPER TRANSCRIPTION FACTOR Q-RELATED"/>
    <property type="match status" value="1"/>
</dbReference>
<accession>A0A1S4D4L7</accession>
<evidence type="ECO:0008006" key="2">
    <source>
        <dbReference type="Google" id="ProtNLM"/>
    </source>
</evidence>
<dbReference type="PANTHER" id="PTHR47481">
    <property type="match status" value="1"/>
</dbReference>
<dbReference type="Pfam" id="PF14223">
    <property type="entry name" value="Retrotran_gag_2"/>
    <property type="match status" value="1"/>
</dbReference>
<organism evidence="1">
    <name type="scientific">Nicotiana tabacum</name>
    <name type="common">Common tobacco</name>
    <dbReference type="NCBI Taxonomy" id="4097"/>
    <lineage>
        <taxon>Eukaryota</taxon>
        <taxon>Viridiplantae</taxon>
        <taxon>Streptophyta</taxon>
        <taxon>Embryophyta</taxon>
        <taxon>Tracheophyta</taxon>
        <taxon>Spermatophyta</taxon>
        <taxon>Magnoliopsida</taxon>
        <taxon>eudicotyledons</taxon>
        <taxon>Gunneridae</taxon>
        <taxon>Pentapetalae</taxon>
        <taxon>asterids</taxon>
        <taxon>lamiids</taxon>
        <taxon>Solanales</taxon>
        <taxon>Solanaceae</taxon>
        <taxon>Nicotianoideae</taxon>
        <taxon>Nicotianeae</taxon>
        <taxon>Nicotiana</taxon>
    </lineage>
</organism>
<evidence type="ECO:0000313" key="1">
    <source>
        <dbReference type="RefSeq" id="XP_016508321.1"/>
    </source>
</evidence>
<reference evidence="1" key="1">
    <citation type="submission" date="2025-08" db="UniProtKB">
        <authorList>
            <consortium name="RefSeq"/>
        </authorList>
    </citation>
    <scope>IDENTIFICATION</scope>
</reference>
<proteinExistence type="predicted"/>
<dbReference type="KEGG" id="nta:107825914"/>
<dbReference type="OrthoDB" id="1749636at2759"/>
<dbReference type="RefSeq" id="XP_016508321.1">
    <property type="nucleotide sequence ID" value="XM_016652835.1"/>
</dbReference>
<dbReference type="OMA" id="TREAWIN"/>
<dbReference type="PaxDb" id="4097-A0A1S4D4L7"/>
<protein>
    <recommendedName>
        <fullName evidence="2">Retrotransposon Copia-like N-terminal domain-containing protein</fullName>
    </recommendedName>
</protein>
<gene>
    <name evidence="1" type="primary">LOC107825914</name>
</gene>
<name>A0A1S4D4L7_TOBAC</name>